<comment type="caution">
    <text evidence="1">The sequence shown here is derived from an EMBL/GenBank/DDBJ whole genome shotgun (WGS) entry which is preliminary data.</text>
</comment>
<dbReference type="RefSeq" id="WP_124196010.1">
    <property type="nucleotide sequence ID" value="NZ_REGA01000010.1"/>
</dbReference>
<organism evidence="1 2">
    <name type="scientific">Natrarchaeobius chitinivorans</name>
    <dbReference type="NCBI Taxonomy" id="1679083"/>
    <lineage>
        <taxon>Archaea</taxon>
        <taxon>Methanobacteriati</taxon>
        <taxon>Methanobacteriota</taxon>
        <taxon>Stenosarchaea group</taxon>
        <taxon>Halobacteria</taxon>
        <taxon>Halobacteriales</taxon>
        <taxon>Natrialbaceae</taxon>
        <taxon>Natrarchaeobius</taxon>
    </lineage>
</organism>
<keyword evidence="2" id="KW-1185">Reference proteome</keyword>
<sequence length="142" mass="15628">MTDGDHPAVEDPVFERQWTVRFSDSDPFEIAHYPRIIDALHQTADEYVESIGWPFWTMTDEHGIGLPIVDVGARFHQPVRAGDVVTIGMTATVGDSSVRFEYAGTVDGELAFTGYEQRVCVEVGGESSIPVPDGLREALMAD</sequence>
<dbReference type="EMBL" id="REGA01000010">
    <property type="protein sequence ID" value="RQG94265.1"/>
    <property type="molecule type" value="Genomic_DNA"/>
</dbReference>
<proteinExistence type="predicted"/>
<name>A0A3N6PC49_NATCH</name>
<dbReference type="Proteomes" id="UP000282323">
    <property type="component" value="Unassembled WGS sequence"/>
</dbReference>
<dbReference type="Gene3D" id="3.10.129.10">
    <property type="entry name" value="Hotdog Thioesterase"/>
    <property type="match status" value="1"/>
</dbReference>
<accession>A0A3N6PC49</accession>
<dbReference type="CDD" id="cd00586">
    <property type="entry name" value="4HBT"/>
    <property type="match status" value="1"/>
</dbReference>
<evidence type="ECO:0000313" key="2">
    <source>
        <dbReference type="Proteomes" id="UP000282323"/>
    </source>
</evidence>
<dbReference type="AlphaFoldDB" id="A0A3N6PC49"/>
<gene>
    <name evidence="1" type="ORF">EA473_12855</name>
</gene>
<dbReference type="OrthoDB" id="42004at2157"/>
<protein>
    <submittedName>
        <fullName evidence="1">Acyl-CoA thioesterase</fullName>
    </submittedName>
</protein>
<dbReference type="InterPro" id="IPR029069">
    <property type="entry name" value="HotDog_dom_sf"/>
</dbReference>
<reference evidence="1 2" key="1">
    <citation type="submission" date="2018-10" db="EMBL/GenBank/DDBJ databases">
        <title>Natrarchaeobius chitinivorans gen. nov., sp. nov., and Natrarchaeobius haloalkaliphilus sp. nov., alkaliphilic, chitin-utilizing haloarchaea from hypersaline alkaline lakes.</title>
        <authorList>
            <person name="Sorokin D.Y."/>
            <person name="Elcheninov A.G."/>
            <person name="Kostrikina N.A."/>
            <person name="Bale N.J."/>
            <person name="Sinninghe Damste J.S."/>
            <person name="Khijniak T.V."/>
            <person name="Kublanov I.V."/>
            <person name="Toshchakov S.V."/>
        </authorList>
    </citation>
    <scope>NUCLEOTIDE SEQUENCE [LARGE SCALE GENOMIC DNA]</scope>
    <source>
        <strain evidence="1 2">AArcht4T</strain>
    </source>
</reference>
<evidence type="ECO:0000313" key="1">
    <source>
        <dbReference type="EMBL" id="RQG94265.1"/>
    </source>
</evidence>
<dbReference type="Pfam" id="PF13279">
    <property type="entry name" value="4HBT_2"/>
    <property type="match status" value="1"/>
</dbReference>
<dbReference type="SUPFAM" id="SSF54637">
    <property type="entry name" value="Thioesterase/thiol ester dehydrase-isomerase"/>
    <property type="match status" value="1"/>
</dbReference>